<dbReference type="OrthoDB" id="70979at2759"/>
<dbReference type="PROSITE" id="PS00498">
    <property type="entry name" value="TYROSINASE_2"/>
    <property type="match status" value="1"/>
</dbReference>
<evidence type="ECO:0000256" key="1">
    <source>
        <dbReference type="ARBA" id="ARBA00022723"/>
    </source>
</evidence>
<evidence type="ECO:0000259" key="5">
    <source>
        <dbReference type="PROSITE" id="PS00498"/>
    </source>
</evidence>
<feature type="chain" id="PRO_5036355347" evidence="3">
    <location>
        <begin position="21"/>
        <end position="502"/>
    </location>
</feature>
<organism evidence="7 8">
    <name type="scientific">Aphanomyces stellatus</name>
    <dbReference type="NCBI Taxonomy" id="120398"/>
    <lineage>
        <taxon>Eukaryota</taxon>
        <taxon>Sar</taxon>
        <taxon>Stramenopiles</taxon>
        <taxon>Oomycota</taxon>
        <taxon>Saprolegniomycetes</taxon>
        <taxon>Saprolegniales</taxon>
        <taxon>Verrucalvaceae</taxon>
        <taxon>Aphanomyces</taxon>
    </lineage>
</organism>
<evidence type="ECO:0000256" key="2">
    <source>
        <dbReference type="ARBA" id="ARBA00023008"/>
    </source>
</evidence>
<dbReference type="InterPro" id="IPR008922">
    <property type="entry name" value="Di-copper_centre_dom_sf"/>
</dbReference>
<dbReference type="Proteomes" id="UP000332933">
    <property type="component" value="Unassembled WGS sequence"/>
</dbReference>
<dbReference type="EMBL" id="VJMH01000130">
    <property type="protein sequence ID" value="KAF0718708.1"/>
    <property type="molecule type" value="Genomic_DNA"/>
</dbReference>
<reference evidence="7" key="1">
    <citation type="submission" date="2019-03" db="EMBL/GenBank/DDBJ databases">
        <authorList>
            <person name="Gaulin E."/>
            <person name="Dumas B."/>
        </authorList>
    </citation>
    <scope>NUCLEOTIDE SEQUENCE [LARGE SCALE GENOMIC DNA]</scope>
    <source>
        <strain evidence="7">CBS 568.67</strain>
    </source>
</reference>
<dbReference type="Pfam" id="PF00264">
    <property type="entry name" value="Tyrosinase"/>
    <property type="match status" value="1"/>
</dbReference>
<dbReference type="PROSITE" id="PS00497">
    <property type="entry name" value="TYROSINASE_1"/>
    <property type="match status" value="1"/>
</dbReference>
<dbReference type="GO" id="GO:0016491">
    <property type="term" value="F:oxidoreductase activity"/>
    <property type="evidence" value="ECO:0007669"/>
    <property type="project" value="InterPro"/>
</dbReference>
<evidence type="ECO:0000313" key="8">
    <source>
        <dbReference type="Proteomes" id="UP000332933"/>
    </source>
</evidence>
<dbReference type="PANTHER" id="PTHR11474">
    <property type="entry name" value="TYROSINASE FAMILY MEMBER"/>
    <property type="match status" value="1"/>
</dbReference>
<evidence type="ECO:0000259" key="4">
    <source>
        <dbReference type="PROSITE" id="PS00497"/>
    </source>
</evidence>
<keyword evidence="3" id="KW-0732">Signal</keyword>
<keyword evidence="1" id="KW-0479">Metal-binding</keyword>
<gene>
    <name evidence="7" type="primary">Aste57867_1534</name>
    <name evidence="6" type="ORF">As57867_001533</name>
    <name evidence="7" type="ORF">ASTE57867_1534</name>
</gene>
<proteinExistence type="predicted"/>
<dbReference type="InterPro" id="IPR002227">
    <property type="entry name" value="Tyrosinase_Cu-bd"/>
</dbReference>
<sequence>MVSMRFVASVALCLVGSIVAQTITAPSRVLAPPLDTPTCPPRVRKSWDALTADEKDTYISALEVAMDVGYYQKFVWIHHERMSNREAHGTCVFLFWHRKYLLAFENMLRSLGDRYACLTLPYWDYVQNYATMATSPPGQACASLETCASVAADLGGSTNGTASARPFFGVYYPTNKCITNRPANHLCSVAGSTDCDHCIPRGDWANTPMIPDMSIDSIRGQLFNTTSTIKNVSAKIELSPHDIVHDTLAGPMGNARVSPMDPIFYAHHNMMDLLHTIFYHCHVEPLGSLSDDDQQTHDHVFQGCRTNNGNNVTATSSLTMRVGGTKNPVDVAEDPLIGQFFQGLPTKYYKLTDVRALGYSFELKGLLGNLYTTCGNPDAEPQAKLNAFDVDHVVQPVTRQGNLNILAFEKDVLAQATRQHMTTDQGYAEIRKMTVMLHAHCFPGSIRDFSDEFKTQWRIQATTPSVALLRDIQSGTNPIHIHSWTDYLFKHFGCRGDKLEVE</sequence>
<dbReference type="SUPFAM" id="SSF48056">
    <property type="entry name" value="Di-copper centre-containing domain"/>
    <property type="match status" value="1"/>
</dbReference>
<evidence type="ECO:0000256" key="3">
    <source>
        <dbReference type="SAM" id="SignalP"/>
    </source>
</evidence>
<dbReference type="Gene3D" id="1.10.1280.10">
    <property type="entry name" value="Di-copper center containing domain from catechol oxidase"/>
    <property type="match status" value="1"/>
</dbReference>
<keyword evidence="2" id="KW-0186">Copper</keyword>
<accession>A0A485K5I4</accession>
<evidence type="ECO:0000313" key="7">
    <source>
        <dbReference type="EMBL" id="VFT78749.1"/>
    </source>
</evidence>
<dbReference type="AlphaFoldDB" id="A0A485K5I4"/>
<feature type="domain" description="Tyrosinase copper-binding" evidence="4">
    <location>
        <begin position="88"/>
        <end position="105"/>
    </location>
</feature>
<feature type="domain" description="Tyrosinase copper-binding" evidence="5">
    <location>
        <begin position="261"/>
        <end position="272"/>
    </location>
</feature>
<reference evidence="6" key="2">
    <citation type="submission" date="2019-06" db="EMBL/GenBank/DDBJ databases">
        <title>Genomics analysis of Aphanomyces spp. identifies a new class of oomycete effector associated with host adaptation.</title>
        <authorList>
            <person name="Gaulin E."/>
        </authorList>
    </citation>
    <scope>NUCLEOTIDE SEQUENCE</scope>
    <source>
        <strain evidence="6">CBS 578.67</strain>
    </source>
</reference>
<dbReference type="EMBL" id="CAADRA010000130">
    <property type="protein sequence ID" value="VFT78749.1"/>
    <property type="molecule type" value="Genomic_DNA"/>
</dbReference>
<dbReference type="PRINTS" id="PR00092">
    <property type="entry name" value="TYROSINASE"/>
</dbReference>
<dbReference type="GO" id="GO:0046872">
    <property type="term" value="F:metal ion binding"/>
    <property type="evidence" value="ECO:0007669"/>
    <property type="project" value="UniProtKB-KW"/>
</dbReference>
<name>A0A485K5I4_9STRA</name>
<feature type="signal peptide" evidence="3">
    <location>
        <begin position="1"/>
        <end position="20"/>
    </location>
</feature>
<evidence type="ECO:0000313" key="6">
    <source>
        <dbReference type="EMBL" id="KAF0718708.1"/>
    </source>
</evidence>
<keyword evidence="8" id="KW-1185">Reference proteome</keyword>
<protein>
    <submittedName>
        <fullName evidence="7">Aste57867_1534 protein</fullName>
    </submittedName>
</protein>
<dbReference type="PANTHER" id="PTHR11474:SF126">
    <property type="entry name" value="TYROSINASE-LIKE PROTEIN TYR-1-RELATED"/>
    <property type="match status" value="1"/>
</dbReference>
<dbReference type="InterPro" id="IPR050316">
    <property type="entry name" value="Tyrosinase/Hemocyanin"/>
</dbReference>